<dbReference type="EMBL" id="LSKU01000001">
    <property type="protein sequence ID" value="KXG43277.1"/>
    <property type="molecule type" value="Genomic_DNA"/>
</dbReference>
<keyword evidence="1" id="KW-0812">Transmembrane</keyword>
<organism evidence="2 3">
    <name type="scientific">Tepidibacillus decaturensis</name>
    <dbReference type="NCBI Taxonomy" id="1413211"/>
    <lineage>
        <taxon>Bacteria</taxon>
        <taxon>Bacillati</taxon>
        <taxon>Bacillota</taxon>
        <taxon>Bacilli</taxon>
        <taxon>Bacillales</taxon>
        <taxon>Bacillaceae</taxon>
        <taxon>Tepidibacillus</taxon>
    </lineage>
</organism>
<comment type="caution">
    <text evidence="2">The sequence shown here is derived from an EMBL/GenBank/DDBJ whole genome shotgun (WGS) entry which is preliminary data.</text>
</comment>
<evidence type="ECO:0000256" key="1">
    <source>
        <dbReference type="SAM" id="Phobius"/>
    </source>
</evidence>
<dbReference type="OrthoDB" id="1726013at2"/>
<dbReference type="AlphaFoldDB" id="A0A135L307"/>
<evidence type="ECO:0008006" key="4">
    <source>
        <dbReference type="Google" id="ProtNLM"/>
    </source>
</evidence>
<feature type="transmembrane region" description="Helical" evidence="1">
    <location>
        <begin position="12"/>
        <end position="32"/>
    </location>
</feature>
<dbReference type="Pfam" id="PF10942">
    <property type="entry name" value="DUF2619"/>
    <property type="match status" value="1"/>
</dbReference>
<dbReference type="InterPro" id="IPR020390">
    <property type="entry name" value="Uncharacterised_YqhV"/>
</dbReference>
<keyword evidence="3" id="KW-1185">Reference proteome</keyword>
<dbReference type="RefSeq" id="WP_068723585.1">
    <property type="nucleotide sequence ID" value="NZ_LSKU01000001.1"/>
</dbReference>
<dbReference type="Proteomes" id="UP000070352">
    <property type="component" value="Unassembled WGS sequence"/>
</dbReference>
<keyword evidence="1" id="KW-0472">Membrane</keyword>
<evidence type="ECO:0000313" key="2">
    <source>
        <dbReference type="EMBL" id="KXG43277.1"/>
    </source>
</evidence>
<protein>
    <recommendedName>
        <fullName evidence="4">DoxX family protein</fullName>
    </recommendedName>
</protein>
<accession>A0A135L307</accession>
<dbReference type="STRING" id="1413211.U473_04055"/>
<feature type="transmembrane region" description="Helical" evidence="1">
    <location>
        <begin position="44"/>
        <end position="64"/>
    </location>
</feature>
<evidence type="ECO:0000313" key="3">
    <source>
        <dbReference type="Proteomes" id="UP000070352"/>
    </source>
</evidence>
<reference evidence="2 3" key="1">
    <citation type="submission" date="2016-02" db="EMBL/GenBank/DDBJ databases">
        <title>Draft Genome for Tepidibacillus decaturensis nov. sp. Strain Z9, an Anaerobic, Moderately Thermophilic and Heterotrophic Bacterium from Deep Subsurface of the Illinois Basin, USA.</title>
        <authorList>
            <person name="Dong Y."/>
            <person name="Chang J.Y."/>
            <person name="Sanford R."/>
            <person name="Fouke B.W."/>
        </authorList>
    </citation>
    <scope>NUCLEOTIDE SEQUENCE [LARGE SCALE GENOMIC DNA]</scope>
    <source>
        <strain evidence="2 3">Z9</strain>
    </source>
</reference>
<keyword evidence="1" id="KW-1133">Transmembrane helix</keyword>
<sequence>MELLNKFVLSMALLRFISGSLEILAGLSMLKLNDLNKALVVNSLLALVGPTVLILTTSIGLFGISDKISFSKFFWIFSV</sequence>
<proteinExistence type="predicted"/>
<gene>
    <name evidence="2" type="ORF">U473_04055</name>
</gene>
<name>A0A135L307_9BACI</name>